<protein>
    <submittedName>
        <fullName evidence="1">Uncharacterized protein</fullName>
    </submittedName>
</protein>
<name>A0A853EKE3_9ACTO</name>
<comment type="caution">
    <text evidence="1">The sequence shown here is derived from an EMBL/GenBank/DDBJ whole genome shotgun (WGS) entry which is preliminary data.</text>
</comment>
<evidence type="ECO:0000313" key="2">
    <source>
        <dbReference type="Proteomes" id="UP000572528"/>
    </source>
</evidence>
<dbReference type="AlphaFoldDB" id="A0A853EKE3"/>
<reference evidence="1 2" key="1">
    <citation type="submission" date="2020-07" db="EMBL/GenBank/DDBJ databases">
        <title>MOT database genomes.</title>
        <authorList>
            <person name="Joseph S."/>
            <person name="Aduse-Opoku J."/>
            <person name="Hashim A."/>
            <person name="Wade W."/>
            <person name="Curtis M."/>
        </authorList>
    </citation>
    <scope>NUCLEOTIDE SEQUENCE [LARGE SCALE GENOMIC DNA]</scope>
    <source>
        <strain evidence="1 2">WMus004</strain>
    </source>
</reference>
<evidence type="ECO:0000313" key="1">
    <source>
        <dbReference type="EMBL" id="NYS68316.1"/>
    </source>
</evidence>
<dbReference type="EMBL" id="JACBXV010000012">
    <property type="protein sequence ID" value="NYS68316.1"/>
    <property type="molecule type" value="Genomic_DNA"/>
</dbReference>
<gene>
    <name evidence="1" type="ORF">HZZ05_02030</name>
</gene>
<dbReference type="RefSeq" id="WP_179899657.1">
    <property type="nucleotide sequence ID" value="NZ_JACBXV010000012.1"/>
</dbReference>
<dbReference type="Proteomes" id="UP000572528">
    <property type="component" value="Unassembled WGS sequence"/>
</dbReference>
<proteinExistence type="predicted"/>
<organism evidence="1 2">
    <name type="scientific">Actinomyces bowdenii</name>
    <dbReference type="NCBI Taxonomy" id="131109"/>
    <lineage>
        <taxon>Bacteria</taxon>
        <taxon>Bacillati</taxon>
        <taxon>Actinomycetota</taxon>
        <taxon>Actinomycetes</taxon>
        <taxon>Actinomycetales</taxon>
        <taxon>Actinomycetaceae</taxon>
        <taxon>Actinomyces</taxon>
    </lineage>
</organism>
<accession>A0A853EKE3</accession>
<sequence>MRTLPSLVEHLFDMGVPGLRCPLGKTGSGGRPAPASSSLYSDALVFADELHAVLATYAQEVAVEHPTAGTLPVGLCRWSDGVPVRGPADWADVADGVADPVVLGPREPEDTRRLVAWLSPHLEWVAGQGWAADMLGDLAPLAARARARWPMEEPERRVTDVRCPSCGALSLVVRPVRVVGGQSQVVCSRLACGVVLAEEDWARARSWAVAVATGEGAA</sequence>